<evidence type="ECO:0000256" key="9">
    <source>
        <dbReference type="ARBA" id="ARBA00023136"/>
    </source>
</evidence>
<name>A0A2Z3HPE4_9CAUL</name>
<feature type="domain" description="TonB-dependent receptor plug" evidence="15">
    <location>
        <begin position="75"/>
        <end position="179"/>
    </location>
</feature>
<evidence type="ECO:0000259" key="14">
    <source>
        <dbReference type="Pfam" id="PF00593"/>
    </source>
</evidence>
<comment type="subcellular location">
    <subcellularLocation>
        <location evidence="1 11">Cell outer membrane</location>
        <topology evidence="1 11">Multi-pass membrane protein</topology>
    </subcellularLocation>
</comment>
<dbReference type="GO" id="GO:0006826">
    <property type="term" value="P:iron ion transport"/>
    <property type="evidence" value="ECO:0007669"/>
    <property type="project" value="UniProtKB-KW"/>
</dbReference>
<comment type="similarity">
    <text evidence="11 12">Belongs to the TonB-dependent receptor family.</text>
</comment>
<dbReference type="Proteomes" id="UP000247763">
    <property type="component" value="Chromosome"/>
</dbReference>
<keyword evidence="2 11" id="KW-0813">Transport</keyword>
<dbReference type="PANTHER" id="PTHR32552">
    <property type="entry name" value="FERRICHROME IRON RECEPTOR-RELATED"/>
    <property type="match status" value="1"/>
</dbReference>
<reference evidence="17" key="1">
    <citation type="submission" date="2018-05" db="EMBL/GenBank/DDBJ databases">
        <title>Genome sequencing of Phenylobacterium sp. HYN0004.</title>
        <authorList>
            <person name="Yi H."/>
            <person name="Baek C."/>
        </authorList>
    </citation>
    <scope>NUCLEOTIDE SEQUENCE [LARGE SCALE GENOMIC DNA]</scope>
    <source>
        <strain evidence="17">HYN0004</strain>
    </source>
</reference>
<evidence type="ECO:0000256" key="2">
    <source>
        <dbReference type="ARBA" id="ARBA00022448"/>
    </source>
</evidence>
<evidence type="ECO:0000256" key="6">
    <source>
        <dbReference type="ARBA" id="ARBA00023004"/>
    </source>
</evidence>
<evidence type="ECO:0000256" key="10">
    <source>
        <dbReference type="ARBA" id="ARBA00023237"/>
    </source>
</evidence>
<dbReference type="InterPro" id="IPR036942">
    <property type="entry name" value="Beta-barrel_TonB_sf"/>
</dbReference>
<sequence>MSSAFPRTSGGLESARRRNGGEDMFRKTAWVAGAALSVLAASSAMAQQAGRRDAETEATTIGELIVTAEKREQKLQDVPIAITAFTAKQRETTGIVTIQDITNFTPGLTYNSGLDRAAIRGVGRLTNRLSSDAAVATYSDGFYTTSVAEAGKSTLIVDRVEVLRGPQGTLYGRNAIGGAINVISKRPTDTKVGEARVTLGNYGLHNYELLVSGPLTDFARVQFYGQFVEQTESYFRNVATGNRIKDALNRNYLEVQADIDVGERGHLWVKYAKPKWFNESGNSGGTLSNREYSYNYSGVDALTINPAFGLTLANRVQVGNVTSNPQLKDPRTVNTDFPTRIKNGGINILTAEYTQEFDAFDLKYVGGFDSYKYDQLSDSDGLPILSFQVPLNVSPLPSQNTCQYVPGCRPLTIDASGNRFSYIEDKSWISHEINISSNQEGPLQWILGLYYFKDTYHNPQISYSSQPGALTPSGAGVGNPLGNAINPRGEFYYFDYDMTTESRAVFGQLDWKFRDVWQFTAGLRYTADHKDGFESFRSLCMTNSCIGDPRVFGTLVGGAALDITTLLAAGYPSQAAARVEGVKTAPTQQAANKWVNYVIDPATGRANRQLENDWSGVTGTLGIEWNPDTSTNAYFRYGRGYKSGGFNAAEIVPSPSTDAETVDAYEIGLKKDFGSTLRVNTAVFLYNYKDLQIPIRVLVQTELGNTVQTRFLNVPESESKGVEIEANWKPVRGLDFLASYSYNPTQVKSTCTTADTRACVLDVADPLAQAPGAQPAITVSTPTTTPNDTQTKVLQSLKGNSLPYAPESKFALSATYTWLLENSSLTVGANYVWRDASYANLFTRDYNRAPAWDSKDFRVIWRTYSGKYTVTAYMRNAFDDLTFNSANGGTRLAPDPSNPTNFNNVVQSLAMNPPKTYGVAVYYKFW</sequence>
<dbReference type="Pfam" id="PF00593">
    <property type="entry name" value="TonB_dep_Rec_b-barrel"/>
    <property type="match status" value="1"/>
</dbReference>
<dbReference type="AlphaFoldDB" id="A0A2Z3HPE4"/>
<evidence type="ECO:0000256" key="3">
    <source>
        <dbReference type="ARBA" id="ARBA00022452"/>
    </source>
</evidence>
<evidence type="ECO:0000256" key="13">
    <source>
        <dbReference type="SAM" id="SignalP"/>
    </source>
</evidence>
<dbReference type="EMBL" id="CP029479">
    <property type="protein sequence ID" value="AWM78263.1"/>
    <property type="molecule type" value="Genomic_DNA"/>
</dbReference>
<evidence type="ECO:0000256" key="8">
    <source>
        <dbReference type="ARBA" id="ARBA00023077"/>
    </source>
</evidence>
<feature type="domain" description="TonB-dependent receptor-like beta-barrel" evidence="14">
    <location>
        <begin position="285"/>
        <end position="876"/>
    </location>
</feature>
<organism evidence="16 17">
    <name type="scientific">Phenylobacterium parvum</name>
    <dbReference type="NCBI Taxonomy" id="2201350"/>
    <lineage>
        <taxon>Bacteria</taxon>
        <taxon>Pseudomonadati</taxon>
        <taxon>Pseudomonadota</taxon>
        <taxon>Alphaproteobacteria</taxon>
        <taxon>Caulobacterales</taxon>
        <taxon>Caulobacteraceae</taxon>
        <taxon>Phenylobacterium</taxon>
    </lineage>
</organism>
<keyword evidence="5 11" id="KW-0812">Transmembrane</keyword>
<evidence type="ECO:0000259" key="15">
    <source>
        <dbReference type="Pfam" id="PF07715"/>
    </source>
</evidence>
<keyword evidence="10 11" id="KW-0998">Cell outer membrane</keyword>
<dbReference type="PROSITE" id="PS52016">
    <property type="entry name" value="TONB_DEPENDENT_REC_3"/>
    <property type="match status" value="1"/>
</dbReference>
<evidence type="ECO:0000256" key="4">
    <source>
        <dbReference type="ARBA" id="ARBA00022496"/>
    </source>
</evidence>
<evidence type="ECO:0000313" key="16">
    <source>
        <dbReference type="EMBL" id="AWM78263.1"/>
    </source>
</evidence>
<dbReference type="InterPro" id="IPR012910">
    <property type="entry name" value="Plug_dom"/>
</dbReference>
<keyword evidence="13" id="KW-0732">Signal</keyword>
<dbReference type="PANTHER" id="PTHR32552:SF81">
    <property type="entry name" value="TONB-DEPENDENT OUTER MEMBRANE RECEPTOR"/>
    <property type="match status" value="1"/>
</dbReference>
<dbReference type="GO" id="GO:0009279">
    <property type="term" value="C:cell outer membrane"/>
    <property type="evidence" value="ECO:0007669"/>
    <property type="project" value="UniProtKB-SubCell"/>
</dbReference>
<feature type="signal peptide" evidence="13">
    <location>
        <begin position="1"/>
        <end position="46"/>
    </location>
</feature>
<dbReference type="Pfam" id="PF07715">
    <property type="entry name" value="Plug"/>
    <property type="match status" value="1"/>
</dbReference>
<dbReference type="Gene3D" id="2.40.170.20">
    <property type="entry name" value="TonB-dependent receptor, beta-barrel domain"/>
    <property type="match status" value="2"/>
</dbReference>
<dbReference type="InterPro" id="IPR000531">
    <property type="entry name" value="Beta-barrel_TonB"/>
</dbReference>
<feature type="chain" id="PRO_5016399794" description="TonB-dependent receptor" evidence="13">
    <location>
        <begin position="47"/>
        <end position="926"/>
    </location>
</feature>
<evidence type="ECO:0000256" key="7">
    <source>
        <dbReference type="ARBA" id="ARBA00023065"/>
    </source>
</evidence>
<keyword evidence="17" id="KW-1185">Reference proteome</keyword>
<keyword evidence="8 12" id="KW-0798">TonB box</keyword>
<evidence type="ECO:0000256" key="1">
    <source>
        <dbReference type="ARBA" id="ARBA00004571"/>
    </source>
</evidence>
<evidence type="ECO:0000256" key="11">
    <source>
        <dbReference type="PROSITE-ProRule" id="PRU01360"/>
    </source>
</evidence>
<keyword evidence="9 11" id="KW-0472">Membrane</keyword>
<gene>
    <name evidence="16" type="ORF">HYN04_11175</name>
</gene>
<evidence type="ECO:0000256" key="12">
    <source>
        <dbReference type="RuleBase" id="RU003357"/>
    </source>
</evidence>
<evidence type="ECO:0000256" key="5">
    <source>
        <dbReference type="ARBA" id="ARBA00022692"/>
    </source>
</evidence>
<dbReference type="OrthoDB" id="7208860at2"/>
<accession>A0A2Z3HPE4</accession>
<evidence type="ECO:0008006" key="18">
    <source>
        <dbReference type="Google" id="ProtNLM"/>
    </source>
</evidence>
<evidence type="ECO:0000313" key="17">
    <source>
        <dbReference type="Proteomes" id="UP000247763"/>
    </source>
</evidence>
<keyword evidence="4" id="KW-0410">Iron transport</keyword>
<keyword evidence="3 11" id="KW-1134">Transmembrane beta strand</keyword>
<dbReference type="SUPFAM" id="SSF56935">
    <property type="entry name" value="Porins"/>
    <property type="match status" value="1"/>
</dbReference>
<protein>
    <recommendedName>
        <fullName evidence="18">TonB-dependent receptor</fullName>
    </recommendedName>
</protein>
<keyword evidence="7" id="KW-0406">Ion transport</keyword>
<dbReference type="KEGG" id="phb:HYN04_11175"/>
<dbReference type="InterPro" id="IPR039426">
    <property type="entry name" value="TonB-dep_rcpt-like"/>
</dbReference>
<keyword evidence="6" id="KW-0408">Iron</keyword>
<proteinExistence type="inferred from homology"/>